<evidence type="ECO:0000256" key="1">
    <source>
        <dbReference type="SAM" id="MobiDB-lite"/>
    </source>
</evidence>
<evidence type="ECO:0000313" key="3">
    <source>
        <dbReference type="Proteomes" id="UP000246050"/>
    </source>
</evidence>
<comment type="caution">
    <text evidence="2">The sequence shown here is derived from an EMBL/GenBank/DDBJ whole genome shotgun (WGS) entry which is preliminary data.</text>
</comment>
<dbReference type="InterPro" id="IPR009057">
    <property type="entry name" value="Homeodomain-like_sf"/>
</dbReference>
<accession>A0A317D9Z2</accession>
<feature type="region of interest" description="Disordered" evidence="1">
    <location>
        <begin position="64"/>
        <end position="100"/>
    </location>
</feature>
<dbReference type="AlphaFoldDB" id="A0A317D9Z2"/>
<dbReference type="EMBL" id="QGKS01000343">
    <property type="protein sequence ID" value="PWR10900.1"/>
    <property type="molecule type" value="Genomic_DNA"/>
</dbReference>
<dbReference type="Proteomes" id="UP000246050">
    <property type="component" value="Unassembled WGS sequence"/>
</dbReference>
<gene>
    <name evidence="2" type="ORF">DKT69_27935</name>
</gene>
<reference evidence="2 3" key="1">
    <citation type="submission" date="2018-05" db="EMBL/GenBank/DDBJ databases">
        <title>Micromonosporas from Atacama Desert.</title>
        <authorList>
            <person name="Carro L."/>
            <person name="Golinska P."/>
            <person name="Klenk H.-P."/>
            <person name="Goodfellow M."/>
        </authorList>
    </citation>
    <scope>NUCLEOTIDE SEQUENCE [LARGE SCALE GENOMIC DNA]</scope>
    <source>
        <strain evidence="2 3">4G51</strain>
    </source>
</reference>
<sequence length="146" mass="15823">MYVSSNMQSAEQSRSEPVDPAPRPTRRSFTAEYKAAIVAEYEAAPHGEKSAVLRREGLFHSHVQEWSRARDTGVAPGTTTRSSAASSAVTSRLSRAERETERLRVENARLNAKLAQTQAALSIMGKAHELLASLAEGSDTPPSSSR</sequence>
<feature type="compositionally biased region" description="Polar residues" evidence="1">
    <location>
        <begin position="1"/>
        <end position="12"/>
    </location>
</feature>
<protein>
    <submittedName>
        <fullName evidence="2">Transposase</fullName>
    </submittedName>
</protein>
<name>A0A317D9Z2_9ACTN</name>
<feature type="compositionally biased region" description="Low complexity" evidence="1">
    <location>
        <begin position="78"/>
        <end position="93"/>
    </location>
</feature>
<feature type="region of interest" description="Disordered" evidence="1">
    <location>
        <begin position="1"/>
        <end position="27"/>
    </location>
</feature>
<organism evidence="2 3">
    <name type="scientific">Micromonospora sicca</name>
    <dbReference type="NCBI Taxonomy" id="2202420"/>
    <lineage>
        <taxon>Bacteria</taxon>
        <taxon>Bacillati</taxon>
        <taxon>Actinomycetota</taxon>
        <taxon>Actinomycetes</taxon>
        <taxon>Micromonosporales</taxon>
        <taxon>Micromonosporaceae</taxon>
        <taxon>Micromonospora</taxon>
    </lineage>
</organism>
<evidence type="ECO:0000313" key="2">
    <source>
        <dbReference type="EMBL" id="PWR10900.1"/>
    </source>
</evidence>
<proteinExistence type="predicted"/>
<dbReference type="SUPFAM" id="SSF46689">
    <property type="entry name" value="Homeodomain-like"/>
    <property type="match status" value="1"/>
</dbReference>